<name>A0A1G2MPT1_9BACT</name>
<organism evidence="1 2">
    <name type="scientific">Candidatus Taylorbacteria bacterium RIFCSPHIGHO2_02_FULL_45_35</name>
    <dbReference type="NCBI Taxonomy" id="1802311"/>
    <lineage>
        <taxon>Bacteria</taxon>
        <taxon>Candidatus Tayloriibacteriota</taxon>
    </lineage>
</organism>
<comment type="caution">
    <text evidence="1">The sequence shown here is derived from an EMBL/GenBank/DDBJ whole genome shotgun (WGS) entry which is preliminary data.</text>
</comment>
<accession>A0A1G2MPT1</accession>
<dbReference type="AlphaFoldDB" id="A0A1G2MPT1"/>
<gene>
    <name evidence="1" type="ORF">A3D56_03260</name>
</gene>
<evidence type="ECO:0000313" key="1">
    <source>
        <dbReference type="EMBL" id="OHA25744.1"/>
    </source>
</evidence>
<proteinExistence type="predicted"/>
<dbReference type="EMBL" id="MHRP01000046">
    <property type="protein sequence ID" value="OHA25744.1"/>
    <property type="molecule type" value="Genomic_DNA"/>
</dbReference>
<protein>
    <submittedName>
        <fullName evidence="1">Uncharacterized protein</fullName>
    </submittedName>
</protein>
<sequence length="104" mass="12055">METFLKDDFFLMKYSEKQGMFLDSHTPPPRVYAVSSLKSSFEEMFGLWPLPIYVEAVLLPFKNQIIYDGILYPRTITFGRGMTHSFNESYKEAKKKSGIITTLV</sequence>
<dbReference type="Proteomes" id="UP000177943">
    <property type="component" value="Unassembled WGS sequence"/>
</dbReference>
<reference evidence="1 2" key="1">
    <citation type="journal article" date="2016" name="Nat. Commun.">
        <title>Thousands of microbial genomes shed light on interconnected biogeochemical processes in an aquifer system.</title>
        <authorList>
            <person name="Anantharaman K."/>
            <person name="Brown C.T."/>
            <person name="Hug L.A."/>
            <person name="Sharon I."/>
            <person name="Castelle C.J."/>
            <person name="Probst A.J."/>
            <person name="Thomas B.C."/>
            <person name="Singh A."/>
            <person name="Wilkins M.J."/>
            <person name="Karaoz U."/>
            <person name="Brodie E.L."/>
            <person name="Williams K.H."/>
            <person name="Hubbard S.S."/>
            <person name="Banfield J.F."/>
        </authorList>
    </citation>
    <scope>NUCLEOTIDE SEQUENCE [LARGE SCALE GENOMIC DNA]</scope>
</reference>
<evidence type="ECO:0000313" key="2">
    <source>
        <dbReference type="Proteomes" id="UP000177943"/>
    </source>
</evidence>